<gene>
    <name evidence="11" type="ORF">SAMN02745129_3376</name>
</gene>
<evidence type="ECO:0000256" key="7">
    <source>
        <dbReference type="ARBA" id="ARBA00034078"/>
    </source>
</evidence>
<dbReference type="STRING" id="299255.SAMN02745129_3376"/>
<evidence type="ECO:0000256" key="1">
    <source>
        <dbReference type="ARBA" id="ARBA00022448"/>
    </source>
</evidence>
<feature type="domain" description="BFD-like [2Fe-2S]-binding" evidence="10">
    <location>
        <begin position="2"/>
        <end position="50"/>
    </location>
</feature>
<evidence type="ECO:0000256" key="5">
    <source>
        <dbReference type="ARBA" id="ARBA00023004"/>
    </source>
</evidence>
<evidence type="ECO:0000313" key="11">
    <source>
        <dbReference type="EMBL" id="SHH96706.1"/>
    </source>
</evidence>
<keyword evidence="1" id="KW-0813">Transport</keyword>
<reference evidence="11 12" key="1">
    <citation type="submission" date="2016-11" db="EMBL/GenBank/DDBJ databases">
        <authorList>
            <person name="Jaros S."/>
            <person name="Januszkiewicz K."/>
            <person name="Wedrychowicz H."/>
        </authorList>
    </citation>
    <scope>NUCLEOTIDE SEQUENCE [LARGE SCALE GENOMIC DNA]</scope>
    <source>
        <strain evidence="11 12">DSM 16917</strain>
    </source>
</reference>
<dbReference type="Gene3D" id="1.10.10.1100">
    <property type="entry name" value="BFD-like [2Fe-2S]-binding domain"/>
    <property type="match status" value="1"/>
</dbReference>
<proteinExistence type="inferred from homology"/>
<dbReference type="Pfam" id="PF04324">
    <property type="entry name" value="Fer2_BFD"/>
    <property type="match status" value="1"/>
</dbReference>
<dbReference type="InterPro" id="IPR041854">
    <property type="entry name" value="BFD-like_2Fe2S-bd_dom_sf"/>
</dbReference>
<evidence type="ECO:0000259" key="10">
    <source>
        <dbReference type="Pfam" id="PF04324"/>
    </source>
</evidence>
<keyword evidence="4" id="KW-0249">Electron transport</keyword>
<dbReference type="RefSeq" id="WP_067661828.1">
    <property type="nucleotide sequence ID" value="NZ_FQXG01000005.1"/>
</dbReference>
<dbReference type="EMBL" id="FQXG01000005">
    <property type="protein sequence ID" value="SHH96706.1"/>
    <property type="molecule type" value="Genomic_DNA"/>
</dbReference>
<comment type="similarity">
    <text evidence="9">Belongs to the Bfd family.</text>
</comment>
<name>A0A1M5XAA4_9GAMM</name>
<evidence type="ECO:0000256" key="6">
    <source>
        <dbReference type="ARBA" id="ARBA00023014"/>
    </source>
</evidence>
<accession>A0A1M5XAA4</accession>
<dbReference type="GO" id="GO:0051537">
    <property type="term" value="F:2 iron, 2 sulfur cluster binding"/>
    <property type="evidence" value="ECO:0007669"/>
    <property type="project" value="UniProtKB-KW"/>
</dbReference>
<dbReference type="PANTHER" id="PTHR37424">
    <property type="entry name" value="BACTERIOFERRITIN-ASSOCIATED FERREDOXIN"/>
    <property type="match status" value="1"/>
</dbReference>
<keyword evidence="5" id="KW-0408">Iron</keyword>
<evidence type="ECO:0000256" key="8">
    <source>
        <dbReference type="ARBA" id="ARBA00039386"/>
    </source>
</evidence>
<dbReference type="InterPro" id="IPR007419">
    <property type="entry name" value="BFD-like_2Fe2S-bd_dom"/>
</dbReference>
<protein>
    <recommendedName>
        <fullName evidence="8">Bacterioferritin-associated ferredoxin</fullName>
    </recommendedName>
</protein>
<dbReference type="InterPro" id="IPR052371">
    <property type="entry name" value="BFD-associated_ferredoxin"/>
</dbReference>
<dbReference type="GO" id="GO:0046872">
    <property type="term" value="F:metal ion binding"/>
    <property type="evidence" value="ECO:0007669"/>
    <property type="project" value="UniProtKB-KW"/>
</dbReference>
<dbReference type="CDD" id="cd19945">
    <property type="entry name" value="Fer2_BFD"/>
    <property type="match status" value="1"/>
</dbReference>
<dbReference type="PANTHER" id="PTHR37424:SF1">
    <property type="entry name" value="BACTERIOFERRITIN-ASSOCIATED FERREDOXIN"/>
    <property type="match status" value="1"/>
</dbReference>
<keyword evidence="2" id="KW-0001">2Fe-2S</keyword>
<organism evidence="11 12">
    <name type="scientific">Ferrimonas marina</name>
    <dbReference type="NCBI Taxonomy" id="299255"/>
    <lineage>
        <taxon>Bacteria</taxon>
        <taxon>Pseudomonadati</taxon>
        <taxon>Pseudomonadota</taxon>
        <taxon>Gammaproteobacteria</taxon>
        <taxon>Alteromonadales</taxon>
        <taxon>Ferrimonadaceae</taxon>
        <taxon>Ferrimonas</taxon>
    </lineage>
</organism>
<keyword evidence="12" id="KW-1185">Reference proteome</keyword>
<evidence type="ECO:0000256" key="3">
    <source>
        <dbReference type="ARBA" id="ARBA00022723"/>
    </source>
</evidence>
<dbReference type="Proteomes" id="UP000184268">
    <property type="component" value="Unassembled WGS sequence"/>
</dbReference>
<evidence type="ECO:0000256" key="9">
    <source>
        <dbReference type="ARBA" id="ARBA00046332"/>
    </source>
</evidence>
<evidence type="ECO:0000256" key="4">
    <source>
        <dbReference type="ARBA" id="ARBA00022982"/>
    </source>
</evidence>
<dbReference type="AlphaFoldDB" id="A0A1M5XAA4"/>
<sequence>MYVCMCYGVTDTQIKQAVAKGATDVKTLQSQLGVGAQCGKCIRMAREVMEQELDCIPNYYEVA</sequence>
<evidence type="ECO:0000256" key="2">
    <source>
        <dbReference type="ARBA" id="ARBA00022714"/>
    </source>
</evidence>
<evidence type="ECO:0000313" key="12">
    <source>
        <dbReference type="Proteomes" id="UP000184268"/>
    </source>
</evidence>
<dbReference type="OrthoDB" id="9815350at2"/>
<keyword evidence="3" id="KW-0479">Metal-binding</keyword>
<comment type="cofactor">
    <cofactor evidence="7">
        <name>[2Fe-2S] cluster</name>
        <dbReference type="ChEBI" id="CHEBI:190135"/>
    </cofactor>
</comment>
<keyword evidence="6" id="KW-0411">Iron-sulfur</keyword>